<dbReference type="AlphaFoldDB" id="A0A7R9K5X0"/>
<accession>A0A7R9K5X0</accession>
<organism evidence="1">
    <name type="scientific">Timema genevievae</name>
    <name type="common">Walking stick</name>
    <dbReference type="NCBI Taxonomy" id="629358"/>
    <lineage>
        <taxon>Eukaryota</taxon>
        <taxon>Metazoa</taxon>
        <taxon>Ecdysozoa</taxon>
        <taxon>Arthropoda</taxon>
        <taxon>Hexapoda</taxon>
        <taxon>Insecta</taxon>
        <taxon>Pterygota</taxon>
        <taxon>Neoptera</taxon>
        <taxon>Polyneoptera</taxon>
        <taxon>Phasmatodea</taxon>
        <taxon>Timematodea</taxon>
        <taxon>Timematoidea</taxon>
        <taxon>Timematidae</taxon>
        <taxon>Timema</taxon>
    </lineage>
</organism>
<reference evidence="1" key="1">
    <citation type="submission" date="2020-11" db="EMBL/GenBank/DDBJ databases">
        <authorList>
            <person name="Tran Van P."/>
        </authorList>
    </citation>
    <scope>NUCLEOTIDE SEQUENCE</scope>
</reference>
<evidence type="ECO:0000313" key="1">
    <source>
        <dbReference type="EMBL" id="CAD7602793.1"/>
    </source>
</evidence>
<protein>
    <submittedName>
        <fullName evidence="1">Uncharacterized protein</fullName>
    </submittedName>
</protein>
<gene>
    <name evidence="1" type="ORF">TGEB3V08_LOCUS8487</name>
</gene>
<dbReference type="EMBL" id="OE843299">
    <property type="protein sequence ID" value="CAD7602793.1"/>
    <property type="molecule type" value="Genomic_DNA"/>
</dbReference>
<sequence length="144" mass="15567">MLTVPGIFAGESSNITNAEDIMTGRREGGKELGKRGRDNIQSITISTNDYLAHQGGIKFLMCVSTVGCSRLMTSADSVSVSHTSMTSVSIKSLQYRAMGVDHIARRLTATSMKSQTSQRLTQLGAREATRMSPVACFSLMTTIR</sequence>
<proteinExistence type="predicted"/>
<name>A0A7R9K5X0_TIMGE</name>